<dbReference type="EMBL" id="FTNE01000002">
    <property type="protein sequence ID" value="SIQ22896.1"/>
    <property type="molecule type" value="Genomic_DNA"/>
</dbReference>
<feature type="domain" description="O-methyltransferase dimerisation" evidence="5">
    <location>
        <begin position="26"/>
        <end position="99"/>
    </location>
</feature>
<proteinExistence type="predicted"/>
<dbReference type="InterPro" id="IPR012967">
    <property type="entry name" value="COMT_dimerisation"/>
</dbReference>
<dbReference type="Gene3D" id="3.40.50.150">
    <property type="entry name" value="Vaccinia Virus protein VP39"/>
    <property type="match status" value="1"/>
</dbReference>
<protein>
    <submittedName>
        <fullName evidence="6">Hydroxyneurosporene-O-methyltransferase</fullName>
    </submittedName>
</protein>
<evidence type="ECO:0000313" key="6">
    <source>
        <dbReference type="EMBL" id="SIQ22896.1"/>
    </source>
</evidence>
<evidence type="ECO:0000259" key="4">
    <source>
        <dbReference type="Pfam" id="PF00891"/>
    </source>
</evidence>
<dbReference type="GO" id="GO:0032259">
    <property type="term" value="P:methylation"/>
    <property type="evidence" value="ECO:0007669"/>
    <property type="project" value="UniProtKB-KW"/>
</dbReference>
<dbReference type="AlphaFoldDB" id="A0A8G2FD28"/>
<keyword evidence="2 6" id="KW-0808">Transferase</keyword>
<dbReference type="Proteomes" id="UP000186308">
    <property type="component" value="Unassembled WGS sequence"/>
</dbReference>
<gene>
    <name evidence="6" type="ORF">SAMN05421828_102272</name>
</gene>
<evidence type="ECO:0000313" key="7">
    <source>
        <dbReference type="Proteomes" id="UP000186308"/>
    </source>
</evidence>
<dbReference type="GO" id="GO:0046983">
    <property type="term" value="F:protein dimerization activity"/>
    <property type="evidence" value="ECO:0007669"/>
    <property type="project" value="InterPro"/>
</dbReference>
<dbReference type="OrthoDB" id="9766840at2"/>
<organism evidence="6 7">
    <name type="scientific">Acidiphilium rubrum</name>
    <dbReference type="NCBI Taxonomy" id="526"/>
    <lineage>
        <taxon>Bacteria</taxon>
        <taxon>Pseudomonadati</taxon>
        <taxon>Pseudomonadota</taxon>
        <taxon>Alphaproteobacteria</taxon>
        <taxon>Acetobacterales</taxon>
        <taxon>Acidocellaceae</taxon>
        <taxon>Acidiphilium</taxon>
    </lineage>
</organism>
<dbReference type="PANTHER" id="PTHR43712">
    <property type="entry name" value="PUTATIVE (AFU_ORTHOLOGUE AFUA_4G14580)-RELATED"/>
    <property type="match status" value="1"/>
</dbReference>
<dbReference type="InterPro" id="IPR036388">
    <property type="entry name" value="WH-like_DNA-bd_sf"/>
</dbReference>
<sequence>MDEATGGADEAGHSIGDARRLLFGAVDGLILAQMVGAACEVGLADALGADELAPVGALAPRLGCDEGVLFRLVRALAAQGIFTIDAGRMVGHSEASRLLRRDDARSLAWFMRYWTMPSIWAAWGGLSHCVRTGAASFPVANGRGFFEHMDAHAEDHRVFSSLMSVGFAGRHAALAAGLSFADGEVVVDVGGGAGALLREILLRNPGVRGVLYDLPSVVAGAGQCIDTEDLRARCVVEGGSFLERVPQGGTSYVLSWILHDWPDAGAIAILKAVRAAMTPGARLIVIEEVLAAEVGAGDAGTYVNDLNMLVLFGGSERTMAGFNALMAAAGFGDVTRIGDAGGMAVLEARGVDRVG</sequence>
<evidence type="ECO:0000256" key="2">
    <source>
        <dbReference type="ARBA" id="ARBA00022679"/>
    </source>
</evidence>
<dbReference type="InterPro" id="IPR036390">
    <property type="entry name" value="WH_DNA-bd_sf"/>
</dbReference>
<dbReference type="GO" id="GO:0008171">
    <property type="term" value="F:O-methyltransferase activity"/>
    <property type="evidence" value="ECO:0007669"/>
    <property type="project" value="InterPro"/>
</dbReference>
<dbReference type="SUPFAM" id="SSF53335">
    <property type="entry name" value="S-adenosyl-L-methionine-dependent methyltransferases"/>
    <property type="match status" value="1"/>
</dbReference>
<dbReference type="RefSeq" id="WP_051657365.1">
    <property type="nucleotide sequence ID" value="NZ_FTNE01000002.1"/>
</dbReference>
<comment type="caution">
    <text evidence="6">The sequence shown here is derived from an EMBL/GenBank/DDBJ whole genome shotgun (WGS) entry which is preliminary data.</text>
</comment>
<dbReference type="InterPro" id="IPR001077">
    <property type="entry name" value="COMT_C"/>
</dbReference>
<dbReference type="Gene3D" id="1.10.10.10">
    <property type="entry name" value="Winged helix-like DNA-binding domain superfamily/Winged helix DNA-binding domain"/>
    <property type="match status" value="1"/>
</dbReference>
<dbReference type="PANTHER" id="PTHR43712:SF2">
    <property type="entry name" value="O-METHYLTRANSFERASE CICE"/>
    <property type="match status" value="1"/>
</dbReference>
<dbReference type="Pfam" id="PF00891">
    <property type="entry name" value="Methyltransf_2"/>
    <property type="match status" value="1"/>
</dbReference>
<dbReference type="InterPro" id="IPR029063">
    <property type="entry name" value="SAM-dependent_MTases_sf"/>
</dbReference>
<dbReference type="InterPro" id="IPR016461">
    <property type="entry name" value="COMT-like"/>
</dbReference>
<dbReference type="Pfam" id="PF08100">
    <property type="entry name" value="Dimerisation"/>
    <property type="match status" value="1"/>
</dbReference>
<feature type="domain" description="O-methyltransferase C-terminal" evidence="4">
    <location>
        <begin position="123"/>
        <end position="331"/>
    </location>
</feature>
<dbReference type="PROSITE" id="PS51683">
    <property type="entry name" value="SAM_OMT_II"/>
    <property type="match status" value="1"/>
</dbReference>
<evidence type="ECO:0000256" key="1">
    <source>
        <dbReference type="ARBA" id="ARBA00022603"/>
    </source>
</evidence>
<dbReference type="SUPFAM" id="SSF46785">
    <property type="entry name" value="Winged helix' DNA-binding domain"/>
    <property type="match status" value="1"/>
</dbReference>
<keyword evidence="7" id="KW-1185">Reference proteome</keyword>
<keyword evidence="3" id="KW-0949">S-adenosyl-L-methionine</keyword>
<reference evidence="6 7" key="1">
    <citation type="submission" date="2017-01" db="EMBL/GenBank/DDBJ databases">
        <authorList>
            <person name="Varghese N."/>
            <person name="Submissions S."/>
        </authorList>
    </citation>
    <scope>NUCLEOTIDE SEQUENCE [LARGE SCALE GENOMIC DNA]</scope>
    <source>
        <strain evidence="6 7">ATCC 35905</strain>
    </source>
</reference>
<evidence type="ECO:0000259" key="5">
    <source>
        <dbReference type="Pfam" id="PF08100"/>
    </source>
</evidence>
<dbReference type="Gene3D" id="1.10.287.1350">
    <property type="match status" value="1"/>
</dbReference>
<keyword evidence="1 6" id="KW-0489">Methyltransferase</keyword>
<name>A0A8G2FD28_ACIRU</name>
<accession>A0A8G2FD28</accession>
<evidence type="ECO:0000256" key="3">
    <source>
        <dbReference type="ARBA" id="ARBA00022691"/>
    </source>
</evidence>